<keyword evidence="3" id="KW-1185">Reference proteome</keyword>
<gene>
    <name evidence="2" type="ORF">R3P38DRAFT_2958290</name>
</gene>
<comment type="caution">
    <text evidence="2">The sequence shown here is derived from an EMBL/GenBank/DDBJ whole genome shotgun (WGS) entry which is preliminary data.</text>
</comment>
<protein>
    <submittedName>
        <fullName evidence="2">Uncharacterized protein</fullName>
    </submittedName>
</protein>
<dbReference type="Proteomes" id="UP001362999">
    <property type="component" value="Unassembled WGS sequence"/>
</dbReference>
<sequence length="221" mass="24491">MVEICALPSPLLRTTSHHAQLPARALPLHRGTSTRTLPRTPHRQTRRRRRHLPHGTRRCDGKWTSTIFFPIPSRLQASHGRRTRRQDGRLLLLLLPVPPPILLGISTTTTTELSPDREFIPILLLLHFRPSTLPPVDAAMSINGCGFGFARALDTRLPSNQANFTTIARSRAESRDGGRYRSRVCIVFRRGGAIDWGDGGVVSVHQARNGEQPGGVDDDGS</sequence>
<dbReference type="EMBL" id="JAWWNJ010000036">
    <property type="protein sequence ID" value="KAK7023207.1"/>
    <property type="molecule type" value="Genomic_DNA"/>
</dbReference>
<dbReference type="AlphaFoldDB" id="A0AAW0BB62"/>
<name>A0AAW0BB62_9AGAR</name>
<evidence type="ECO:0000313" key="3">
    <source>
        <dbReference type="Proteomes" id="UP001362999"/>
    </source>
</evidence>
<accession>A0AAW0BB62</accession>
<reference evidence="2 3" key="1">
    <citation type="journal article" date="2024" name="J Genomics">
        <title>Draft genome sequencing and assembly of Favolaschia claudopus CIRM-BRFM 2984 isolated from oak limbs.</title>
        <authorList>
            <person name="Navarro D."/>
            <person name="Drula E."/>
            <person name="Chaduli D."/>
            <person name="Cazenave R."/>
            <person name="Ahrendt S."/>
            <person name="Wang J."/>
            <person name="Lipzen A."/>
            <person name="Daum C."/>
            <person name="Barry K."/>
            <person name="Grigoriev I.V."/>
            <person name="Favel A."/>
            <person name="Rosso M.N."/>
            <person name="Martin F."/>
        </authorList>
    </citation>
    <scope>NUCLEOTIDE SEQUENCE [LARGE SCALE GENOMIC DNA]</scope>
    <source>
        <strain evidence="2 3">CIRM-BRFM 2984</strain>
    </source>
</reference>
<feature type="region of interest" description="Disordered" evidence="1">
    <location>
        <begin position="24"/>
        <end position="56"/>
    </location>
</feature>
<organism evidence="2 3">
    <name type="scientific">Favolaschia claudopus</name>
    <dbReference type="NCBI Taxonomy" id="2862362"/>
    <lineage>
        <taxon>Eukaryota</taxon>
        <taxon>Fungi</taxon>
        <taxon>Dikarya</taxon>
        <taxon>Basidiomycota</taxon>
        <taxon>Agaricomycotina</taxon>
        <taxon>Agaricomycetes</taxon>
        <taxon>Agaricomycetidae</taxon>
        <taxon>Agaricales</taxon>
        <taxon>Marasmiineae</taxon>
        <taxon>Mycenaceae</taxon>
        <taxon>Favolaschia</taxon>
    </lineage>
</organism>
<proteinExistence type="predicted"/>
<feature type="compositionally biased region" description="Basic residues" evidence="1">
    <location>
        <begin position="40"/>
        <end position="56"/>
    </location>
</feature>
<evidence type="ECO:0000256" key="1">
    <source>
        <dbReference type="SAM" id="MobiDB-lite"/>
    </source>
</evidence>
<evidence type="ECO:0000313" key="2">
    <source>
        <dbReference type="EMBL" id="KAK7023207.1"/>
    </source>
</evidence>